<reference evidence="7 8" key="1">
    <citation type="journal article" date="2015" name="Genome Biol. Evol.">
        <title>Comparative Genomics of a Bacterivorous Green Alga Reveals Evolutionary Causalities and Consequences of Phago-Mixotrophic Mode of Nutrition.</title>
        <authorList>
            <person name="Burns J.A."/>
            <person name="Paasch A."/>
            <person name="Narechania A."/>
            <person name="Kim E."/>
        </authorList>
    </citation>
    <scope>NUCLEOTIDE SEQUENCE [LARGE SCALE GENOMIC DNA]</scope>
    <source>
        <strain evidence="7 8">PLY_AMNH</strain>
    </source>
</reference>
<evidence type="ECO:0000256" key="4">
    <source>
        <dbReference type="PROSITE-ProRule" id="PRU00176"/>
    </source>
</evidence>
<keyword evidence="1" id="KW-0597">Phosphoprotein</keyword>
<evidence type="ECO:0000256" key="5">
    <source>
        <dbReference type="SAM" id="MobiDB-lite"/>
    </source>
</evidence>
<organism evidence="7 8">
    <name type="scientific">Cymbomonas tetramitiformis</name>
    <dbReference type="NCBI Taxonomy" id="36881"/>
    <lineage>
        <taxon>Eukaryota</taxon>
        <taxon>Viridiplantae</taxon>
        <taxon>Chlorophyta</taxon>
        <taxon>Pyramimonadophyceae</taxon>
        <taxon>Pyramimonadales</taxon>
        <taxon>Pyramimonadaceae</taxon>
        <taxon>Cymbomonas</taxon>
    </lineage>
</organism>
<keyword evidence="8" id="KW-1185">Reference proteome</keyword>
<feature type="compositionally biased region" description="Low complexity" evidence="5">
    <location>
        <begin position="20"/>
        <end position="31"/>
    </location>
</feature>
<dbReference type="EMBL" id="LGRX02000105">
    <property type="protein sequence ID" value="KAK3289541.1"/>
    <property type="molecule type" value="Genomic_DNA"/>
</dbReference>
<evidence type="ECO:0000256" key="2">
    <source>
        <dbReference type="ARBA" id="ARBA00022737"/>
    </source>
</evidence>
<evidence type="ECO:0000313" key="8">
    <source>
        <dbReference type="Proteomes" id="UP001190700"/>
    </source>
</evidence>
<keyword evidence="3 4" id="KW-0694">RNA-binding</keyword>
<evidence type="ECO:0000256" key="1">
    <source>
        <dbReference type="ARBA" id="ARBA00022553"/>
    </source>
</evidence>
<dbReference type="InterPro" id="IPR006509">
    <property type="entry name" value="RBM39_SF"/>
</dbReference>
<dbReference type="InterPro" id="IPR035979">
    <property type="entry name" value="RBD_domain_sf"/>
</dbReference>
<dbReference type="PANTHER" id="PTHR48036">
    <property type="entry name" value="SPLICING FACTOR (PAD-1), PUTATIVE (AFU_ORTHOLOGUE AFUA_1G15810)-RELATED"/>
    <property type="match status" value="1"/>
</dbReference>
<feature type="domain" description="RRM" evidence="6">
    <location>
        <begin position="127"/>
        <end position="210"/>
    </location>
</feature>
<dbReference type="GO" id="GO:0005634">
    <property type="term" value="C:nucleus"/>
    <property type="evidence" value="ECO:0007669"/>
    <property type="project" value="InterPro"/>
</dbReference>
<dbReference type="Gene3D" id="3.30.70.330">
    <property type="match status" value="1"/>
</dbReference>
<dbReference type="Proteomes" id="UP001190700">
    <property type="component" value="Unassembled WGS sequence"/>
</dbReference>
<dbReference type="InterPro" id="IPR000504">
    <property type="entry name" value="RRM_dom"/>
</dbReference>
<evidence type="ECO:0000259" key="6">
    <source>
        <dbReference type="PROSITE" id="PS50102"/>
    </source>
</evidence>
<dbReference type="Pfam" id="PF00076">
    <property type="entry name" value="RRM_1"/>
    <property type="match status" value="1"/>
</dbReference>
<comment type="caution">
    <text evidence="7">The sequence shown here is derived from an EMBL/GenBank/DDBJ whole genome shotgun (WGS) entry which is preliminary data.</text>
</comment>
<accession>A0AAE0H486</accession>
<dbReference type="AlphaFoldDB" id="A0AAE0H486"/>
<evidence type="ECO:0000313" key="7">
    <source>
        <dbReference type="EMBL" id="KAK3289541.1"/>
    </source>
</evidence>
<dbReference type="Pfam" id="PF15519">
    <property type="entry name" value="RBM39linker"/>
    <property type="match status" value="1"/>
</dbReference>
<dbReference type="SMART" id="SM00360">
    <property type="entry name" value="RRM"/>
    <property type="match status" value="1"/>
</dbReference>
<dbReference type="InterPro" id="IPR012677">
    <property type="entry name" value="Nucleotide-bd_a/b_plait_sf"/>
</dbReference>
<keyword evidence="2" id="KW-0677">Repeat</keyword>
<evidence type="ECO:0000256" key="3">
    <source>
        <dbReference type="ARBA" id="ARBA00022884"/>
    </source>
</evidence>
<dbReference type="GO" id="GO:0006397">
    <property type="term" value="P:mRNA processing"/>
    <property type="evidence" value="ECO:0007669"/>
    <property type="project" value="InterPro"/>
</dbReference>
<name>A0AAE0H486_9CHLO</name>
<feature type="region of interest" description="Disordered" evidence="5">
    <location>
        <begin position="1"/>
        <end position="41"/>
    </location>
</feature>
<dbReference type="InterPro" id="IPR029123">
    <property type="entry name" value="RBM39_linker"/>
</dbReference>
<gene>
    <name evidence="7" type="ORF">CYMTET_3039</name>
</gene>
<dbReference type="PROSITE" id="PS50102">
    <property type="entry name" value="RRM"/>
    <property type="match status" value="1"/>
</dbReference>
<protein>
    <recommendedName>
        <fullName evidence="6">RRM domain-containing protein</fullName>
    </recommendedName>
</protein>
<dbReference type="SUPFAM" id="SSF54928">
    <property type="entry name" value="RNA-binding domain, RBD"/>
    <property type="match status" value="1"/>
</dbReference>
<dbReference type="CDD" id="cd12285">
    <property type="entry name" value="RRM3_RBM39_like"/>
    <property type="match status" value="1"/>
</dbReference>
<sequence>MKVSVAAPTLDPQPMPSLFPQAAPGMPQQQQESVSLDDDGEGLKLDARSRASLMARLAGGEVSIPPPPGGMPGQPAPGMGGLQQVPGPPGMPGMVPGMAGGLQTGLPPPPGSTEQGILGAPSPIPTQALLLKNLFDPEKETEDGWWLDIQEDVKEECGKYGPVQHCFVDKDSKGFVYLKFAGVESAMAAQRALHSRWFAGRMITVDYQFLAVYENRFPDSKLTGNEVARLNGETFAPQHENLCEGVLLQETQAAVGEQSPAKKRRCLGRSSPSLKVEVGSDAAPHSKHRVQRIAGLSRLKELRKERSCSTSWSHAFLPILNMWS</sequence>
<dbReference type="GO" id="GO:0003723">
    <property type="term" value="F:RNA binding"/>
    <property type="evidence" value="ECO:0007669"/>
    <property type="project" value="UniProtKB-UniRule"/>
</dbReference>
<proteinExistence type="predicted"/>